<reference evidence="2" key="1">
    <citation type="submission" date="2014-11" db="EMBL/GenBank/DDBJ databases">
        <authorList>
            <person name="Otto D Thomas"/>
            <person name="Naeem Raeece"/>
        </authorList>
    </citation>
    <scope>NUCLEOTIDE SEQUENCE</scope>
</reference>
<dbReference type="EMBL" id="CDMZ01000418">
    <property type="protein sequence ID" value="CEM13872.1"/>
    <property type="molecule type" value="Genomic_DNA"/>
</dbReference>
<gene>
    <name evidence="2" type="ORF">Cvel_3406</name>
</gene>
<evidence type="ECO:0000313" key="2">
    <source>
        <dbReference type="EMBL" id="CEM13872.1"/>
    </source>
</evidence>
<feature type="compositionally biased region" description="Basic and acidic residues" evidence="1">
    <location>
        <begin position="282"/>
        <end position="299"/>
    </location>
</feature>
<accession>A0A0G4FJF4</accession>
<dbReference type="VEuPathDB" id="CryptoDB:Cvel_3406"/>
<name>A0A0G4FJF4_9ALVE</name>
<feature type="region of interest" description="Disordered" evidence="1">
    <location>
        <begin position="278"/>
        <end position="312"/>
    </location>
</feature>
<dbReference type="PhylomeDB" id="A0A0G4FJF4"/>
<protein>
    <submittedName>
        <fullName evidence="2">Uncharacterized protein</fullName>
    </submittedName>
</protein>
<organism evidence="2">
    <name type="scientific">Chromera velia CCMP2878</name>
    <dbReference type="NCBI Taxonomy" id="1169474"/>
    <lineage>
        <taxon>Eukaryota</taxon>
        <taxon>Sar</taxon>
        <taxon>Alveolata</taxon>
        <taxon>Colpodellida</taxon>
        <taxon>Chromeraceae</taxon>
        <taxon>Chromera</taxon>
    </lineage>
</organism>
<evidence type="ECO:0000256" key="1">
    <source>
        <dbReference type="SAM" id="MobiDB-lite"/>
    </source>
</evidence>
<sequence length="359" mass="39021">METGGGRAPEGPLPLQLSPVNESTIWIRWLHDVRIQVSEWRARSVVKSLKELGAGYRVVSLATAELSALRTQIKIPGYLSVIETKKQQMYQLEGADREISEEYLKAYNARPCSIFSICLNKLTEERKRLQRPPTGFGLGGTSEEVPEDGVLLPPLRPAKAPEAAASSSSSSTPLSLLPTDAFSTLVPFSASQEALKAYMRSLLSDALGGGQLQAVTIPGSGEGQTVTITVDKIVDSVATGLKTENLPKDLSLSLVQNFGQQLGASNPKLDVATADGQVVSIKQEEGTEPEGREKEKGPSEEGGGGGGGGESKMEIPYLSWEEILQRPPRDILELHNYSHVLLINYFLTYLEREERLLYT</sequence>
<proteinExistence type="predicted"/>
<feature type="compositionally biased region" description="Gly residues" evidence="1">
    <location>
        <begin position="300"/>
        <end position="310"/>
    </location>
</feature>
<dbReference type="AlphaFoldDB" id="A0A0G4FJF4"/>